<evidence type="ECO:0000313" key="3">
    <source>
        <dbReference type="EMBL" id="VEU39984.1"/>
    </source>
</evidence>
<dbReference type="Pfam" id="PF10294">
    <property type="entry name" value="Methyltransf_16"/>
    <property type="match status" value="1"/>
</dbReference>
<dbReference type="InterPro" id="IPR029063">
    <property type="entry name" value="SAM-dependent_MTases_sf"/>
</dbReference>
<reference evidence="3 4" key="1">
    <citation type="submission" date="2019-01" db="EMBL/GenBank/DDBJ databases">
        <authorList>
            <person name="Ferrante I. M."/>
        </authorList>
    </citation>
    <scope>NUCLEOTIDE SEQUENCE [LARGE SCALE GENOMIC DNA]</scope>
    <source>
        <strain evidence="3 4">B856</strain>
    </source>
</reference>
<gene>
    <name evidence="3" type="ORF">PSNMU_V1.4_AUG-EV-PASAV3_0068620</name>
</gene>
<dbReference type="PANTHER" id="PTHR14614">
    <property type="entry name" value="HEPATOCELLULAR CARCINOMA-ASSOCIATED ANTIGEN"/>
    <property type="match status" value="1"/>
</dbReference>
<dbReference type="CDD" id="cd02440">
    <property type="entry name" value="AdoMet_MTases"/>
    <property type="match status" value="1"/>
</dbReference>
<keyword evidence="4" id="KW-1185">Reference proteome</keyword>
<dbReference type="InterPro" id="IPR019410">
    <property type="entry name" value="Methyltransf_16"/>
</dbReference>
<feature type="region of interest" description="Disordered" evidence="2">
    <location>
        <begin position="1"/>
        <end position="24"/>
    </location>
</feature>
<dbReference type="EMBL" id="CAACVS010000247">
    <property type="protein sequence ID" value="VEU39984.1"/>
    <property type="molecule type" value="Genomic_DNA"/>
</dbReference>
<dbReference type="InterPro" id="IPR036770">
    <property type="entry name" value="Ankyrin_rpt-contain_sf"/>
</dbReference>
<feature type="repeat" description="ANK" evidence="1">
    <location>
        <begin position="118"/>
        <end position="137"/>
    </location>
</feature>
<dbReference type="Pfam" id="PF12796">
    <property type="entry name" value="Ank_2"/>
    <property type="match status" value="1"/>
</dbReference>
<dbReference type="PROSITE" id="PS50297">
    <property type="entry name" value="ANK_REP_REGION"/>
    <property type="match status" value="2"/>
</dbReference>
<dbReference type="PROSITE" id="PS50088">
    <property type="entry name" value="ANK_REPEAT"/>
    <property type="match status" value="2"/>
</dbReference>
<sequence length="445" mass="49502">MGKQSKSKTVEPANDDKDGNSVVEMEISDEEYQELLSQAKELTLEEAQEEWMESCRYGEVDVVRALAENFPSSQETLIGFVHPDTGNTGLHMASANGHTNVVKLLVRQYGHSFTKNASGNTPLHWAAANGKAEVVKFWTSQTIVEVDVLEKNAHGRSALTEGFSSQNEDVVAAILEHDSASEEKLLSTGSQKGTGGNEDGEEELLDSHVHSFFDKERPLKIRELAMKNADNPFADTDRPDQDTTGLSIWSASLVMARWMQAVGMTGYWKDSSVLELGSGCGVPGLMVATSDASRPRRMFLTDLNPQTVDNLRYNIELNEVQDFVEAKCMDWEDKSTWPEEKVDHVIGSDLIYIKSLVPLLTSVIFGTIKPGGKFLYVCPDTGRDGLDAFVEAMKQKCPGWVEQVAPKEYHSNPLTNEDDEECFLHFQELSSLTYMLYEFPIPNNN</sequence>
<feature type="region of interest" description="Disordered" evidence="2">
    <location>
        <begin position="182"/>
        <end position="202"/>
    </location>
</feature>
<evidence type="ECO:0000313" key="4">
    <source>
        <dbReference type="Proteomes" id="UP000291116"/>
    </source>
</evidence>
<dbReference type="InterPro" id="IPR002110">
    <property type="entry name" value="Ankyrin_rpt"/>
</dbReference>
<dbReference type="Gene3D" id="1.25.40.20">
    <property type="entry name" value="Ankyrin repeat-containing domain"/>
    <property type="match status" value="1"/>
</dbReference>
<proteinExistence type="predicted"/>
<dbReference type="Gene3D" id="3.40.50.150">
    <property type="entry name" value="Vaccinia Virus protein VP39"/>
    <property type="match status" value="1"/>
</dbReference>
<dbReference type="OrthoDB" id="46564at2759"/>
<accession>A0A448ZDB8</accession>
<dbReference type="Proteomes" id="UP000291116">
    <property type="component" value="Unassembled WGS sequence"/>
</dbReference>
<keyword evidence="1" id="KW-0040">ANK repeat</keyword>
<name>A0A448ZDB8_9STRA</name>
<organism evidence="3 4">
    <name type="scientific">Pseudo-nitzschia multistriata</name>
    <dbReference type="NCBI Taxonomy" id="183589"/>
    <lineage>
        <taxon>Eukaryota</taxon>
        <taxon>Sar</taxon>
        <taxon>Stramenopiles</taxon>
        <taxon>Ochrophyta</taxon>
        <taxon>Bacillariophyta</taxon>
        <taxon>Bacillariophyceae</taxon>
        <taxon>Bacillariophycidae</taxon>
        <taxon>Bacillariales</taxon>
        <taxon>Bacillariaceae</taxon>
        <taxon>Pseudo-nitzschia</taxon>
    </lineage>
</organism>
<evidence type="ECO:0000256" key="2">
    <source>
        <dbReference type="SAM" id="MobiDB-lite"/>
    </source>
</evidence>
<dbReference type="SUPFAM" id="SSF48403">
    <property type="entry name" value="Ankyrin repeat"/>
    <property type="match status" value="1"/>
</dbReference>
<feature type="repeat" description="ANK" evidence="1">
    <location>
        <begin position="85"/>
        <end position="117"/>
    </location>
</feature>
<dbReference type="SUPFAM" id="SSF53335">
    <property type="entry name" value="S-adenosyl-L-methionine-dependent methyltransferases"/>
    <property type="match status" value="1"/>
</dbReference>
<protein>
    <submittedName>
        <fullName evidence="3">Uncharacterized protein</fullName>
    </submittedName>
</protein>
<evidence type="ECO:0000256" key="1">
    <source>
        <dbReference type="PROSITE-ProRule" id="PRU00023"/>
    </source>
</evidence>
<dbReference type="SMART" id="SM00248">
    <property type="entry name" value="ANK"/>
    <property type="match status" value="3"/>
</dbReference>
<dbReference type="AlphaFoldDB" id="A0A448ZDB8"/>